<comment type="similarity">
    <text evidence="2 8">Belongs to the PHP hydrolase family. HisK subfamily.</text>
</comment>
<evidence type="ECO:0000256" key="6">
    <source>
        <dbReference type="ARBA" id="ARBA00023102"/>
    </source>
</evidence>
<keyword evidence="11" id="KW-1185">Reference proteome</keyword>
<dbReference type="Gene3D" id="3.20.20.140">
    <property type="entry name" value="Metal-dependent hydrolases"/>
    <property type="match status" value="1"/>
</dbReference>
<dbReference type="EMBL" id="FOXX01000001">
    <property type="protein sequence ID" value="SFQ24693.1"/>
    <property type="molecule type" value="Genomic_DNA"/>
</dbReference>
<protein>
    <recommendedName>
        <fullName evidence="3 8">Histidinol-phosphatase</fullName>
        <shortName evidence="8">HolPase</shortName>
        <ecNumber evidence="3 8">3.1.3.15</ecNumber>
    </recommendedName>
</protein>
<dbReference type="NCBIfam" id="TIGR01856">
    <property type="entry name" value="hisJ_fam"/>
    <property type="match status" value="1"/>
</dbReference>
<evidence type="ECO:0000256" key="4">
    <source>
        <dbReference type="ARBA" id="ARBA00022605"/>
    </source>
</evidence>
<gene>
    <name evidence="10" type="ORF">SAMN02745910_00809</name>
</gene>
<dbReference type="NCBIfam" id="NF005996">
    <property type="entry name" value="PRK08123.1"/>
    <property type="match status" value="1"/>
</dbReference>
<evidence type="ECO:0000256" key="1">
    <source>
        <dbReference type="ARBA" id="ARBA00004970"/>
    </source>
</evidence>
<dbReference type="Pfam" id="PF02811">
    <property type="entry name" value="PHP"/>
    <property type="match status" value="1"/>
</dbReference>
<comment type="pathway">
    <text evidence="1 8">Amino-acid biosynthesis; L-histidine biosynthesis; L-histidine from 5-phospho-alpha-D-ribose 1-diphosphate: step 8/9.</text>
</comment>
<evidence type="ECO:0000313" key="11">
    <source>
        <dbReference type="Proteomes" id="UP000182762"/>
    </source>
</evidence>
<comment type="caution">
    <text evidence="10">The sequence shown here is derived from an EMBL/GenBank/DDBJ whole genome shotgun (WGS) entry which is preliminary data.</text>
</comment>
<dbReference type="SUPFAM" id="SSF89550">
    <property type="entry name" value="PHP domain-like"/>
    <property type="match status" value="1"/>
</dbReference>
<evidence type="ECO:0000256" key="3">
    <source>
        <dbReference type="ARBA" id="ARBA00013085"/>
    </source>
</evidence>
<evidence type="ECO:0000256" key="5">
    <source>
        <dbReference type="ARBA" id="ARBA00022801"/>
    </source>
</evidence>
<evidence type="ECO:0000256" key="8">
    <source>
        <dbReference type="RuleBase" id="RU366003"/>
    </source>
</evidence>
<sequence>MKKDGHIHTPFCPHGSSDELRSYVYKAVAQGFEEISFTEHAPLPPSFKDPTPLKDSAMKVSEMELYIEQIEKVKKEFQKEVKINVGLEVDYINEYEEETRHFLNTYGPYLDDSLLSVHFLNKEDSFYCLDYSAEEFEHIITKFGSVEEVYKAYFKAVASSVKADLGSYKPKRIGHITLVHKFQKKFPCEVSFQNEVLHILNEVKNRNLELDYNAAGFHKPLCQEAYPSKEVVALAQQKNIPLVYGSDAHCAKDVGQSYTKLFER</sequence>
<name>A0A1I5WY79_9BACI</name>
<dbReference type="Pfam" id="PF13263">
    <property type="entry name" value="PHP_C"/>
    <property type="match status" value="1"/>
</dbReference>
<dbReference type="PANTHER" id="PTHR21039:SF0">
    <property type="entry name" value="HISTIDINOL-PHOSPHATASE"/>
    <property type="match status" value="1"/>
</dbReference>
<dbReference type="RefSeq" id="WP_061802227.1">
    <property type="nucleotide sequence ID" value="NZ_FOXX01000001.1"/>
</dbReference>
<keyword evidence="5 8" id="KW-0378">Hydrolase</keyword>
<dbReference type="InterPro" id="IPR004013">
    <property type="entry name" value="PHP_dom"/>
</dbReference>
<evidence type="ECO:0000259" key="9">
    <source>
        <dbReference type="Pfam" id="PF02811"/>
    </source>
</evidence>
<dbReference type="InterPro" id="IPR010140">
    <property type="entry name" value="Histidinol_P_phosphatase_HisJ"/>
</dbReference>
<evidence type="ECO:0000313" key="10">
    <source>
        <dbReference type="EMBL" id="SFQ24693.1"/>
    </source>
</evidence>
<evidence type="ECO:0000256" key="7">
    <source>
        <dbReference type="ARBA" id="ARBA00049158"/>
    </source>
</evidence>
<dbReference type="Proteomes" id="UP000182762">
    <property type="component" value="Unassembled WGS sequence"/>
</dbReference>
<dbReference type="PANTHER" id="PTHR21039">
    <property type="entry name" value="HISTIDINOL PHOSPHATASE-RELATED"/>
    <property type="match status" value="1"/>
</dbReference>
<keyword evidence="4 8" id="KW-0028">Amino-acid biosynthesis</keyword>
<dbReference type="GeneID" id="93709563"/>
<dbReference type="CDD" id="cd12110">
    <property type="entry name" value="PHP_HisPPase_Hisj_like"/>
    <property type="match status" value="1"/>
</dbReference>
<feature type="domain" description="PHP" evidence="9">
    <location>
        <begin position="4"/>
        <end position="214"/>
    </location>
</feature>
<accession>A0A1I5WY79</accession>
<keyword evidence="6 8" id="KW-0368">Histidine biosynthesis</keyword>
<comment type="catalytic activity">
    <reaction evidence="7 8">
        <text>L-histidinol phosphate + H2O = L-histidinol + phosphate</text>
        <dbReference type="Rhea" id="RHEA:14465"/>
        <dbReference type="ChEBI" id="CHEBI:15377"/>
        <dbReference type="ChEBI" id="CHEBI:43474"/>
        <dbReference type="ChEBI" id="CHEBI:57699"/>
        <dbReference type="ChEBI" id="CHEBI:57980"/>
        <dbReference type="EC" id="3.1.3.15"/>
    </reaction>
</comment>
<organism evidence="10 11">
    <name type="scientific">Priestia endophytica DSM 13796</name>
    <dbReference type="NCBI Taxonomy" id="1121089"/>
    <lineage>
        <taxon>Bacteria</taxon>
        <taxon>Bacillati</taxon>
        <taxon>Bacillota</taxon>
        <taxon>Bacilli</taxon>
        <taxon>Bacillales</taxon>
        <taxon>Bacillaceae</taxon>
        <taxon>Priestia</taxon>
    </lineage>
</organism>
<evidence type="ECO:0000256" key="2">
    <source>
        <dbReference type="ARBA" id="ARBA00009152"/>
    </source>
</evidence>
<dbReference type="InterPro" id="IPR016195">
    <property type="entry name" value="Pol/histidinol_Pase-like"/>
</dbReference>
<dbReference type="EC" id="3.1.3.15" evidence="3 8"/>
<reference evidence="10 11" key="1">
    <citation type="submission" date="2016-10" db="EMBL/GenBank/DDBJ databases">
        <authorList>
            <person name="Varghese N."/>
            <person name="Submissions S."/>
        </authorList>
    </citation>
    <scope>NUCLEOTIDE SEQUENCE [LARGE SCALE GENOMIC DNA]</scope>
    <source>
        <strain evidence="10 11">DSM 13796</strain>
    </source>
</reference>
<proteinExistence type="inferred from homology"/>